<dbReference type="SUPFAM" id="SSF57756">
    <property type="entry name" value="Retrovirus zinc finger-like domains"/>
    <property type="match status" value="1"/>
</dbReference>
<dbReference type="PANTHER" id="PTHR31286:SF99">
    <property type="entry name" value="DUF4283 DOMAIN-CONTAINING PROTEIN"/>
    <property type="match status" value="1"/>
</dbReference>
<keyword evidence="1" id="KW-0863">Zinc-finger</keyword>
<reference evidence="4" key="1">
    <citation type="submission" date="2022-02" db="EMBL/GenBank/DDBJ databases">
        <authorList>
            <person name="Henning P.M."/>
            <person name="McCubbin A.G."/>
            <person name="Shore J.S."/>
        </authorList>
    </citation>
    <scope>NUCLEOTIDE SEQUENCE</scope>
    <source>
        <strain evidence="4">F60SS</strain>
        <tissue evidence="4">Leaves</tissue>
    </source>
</reference>
<protein>
    <recommendedName>
        <fullName evidence="3">CCHC-type domain-containing protein</fullName>
    </recommendedName>
</protein>
<dbReference type="EMBL" id="JAKUCV010002708">
    <property type="protein sequence ID" value="KAJ4841711.1"/>
    <property type="molecule type" value="Genomic_DNA"/>
</dbReference>
<dbReference type="InterPro" id="IPR036875">
    <property type="entry name" value="Znf_CCHC_sf"/>
</dbReference>
<keyword evidence="1" id="KW-0862">Zinc</keyword>
<evidence type="ECO:0000259" key="3">
    <source>
        <dbReference type="PROSITE" id="PS50158"/>
    </source>
</evidence>
<dbReference type="InterPro" id="IPR040256">
    <property type="entry name" value="At4g02000-like"/>
</dbReference>
<keyword evidence="5" id="KW-1185">Reference proteome</keyword>
<proteinExistence type="predicted"/>
<dbReference type="AlphaFoldDB" id="A0A9Q0JGG4"/>
<name>A0A9Q0JGG4_9ROSI</name>
<keyword evidence="1" id="KW-0479">Metal-binding</keyword>
<feature type="compositionally biased region" description="Acidic residues" evidence="2">
    <location>
        <begin position="34"/>
        <end position="49"/>
    </location>
</feature>
<dbReference type="GO" id="GO:0003676">
    <property type="term" value="F:nucleic acid binding"/>
    <property type="evidence" value="ECO:0007669"/>
    <property type="project" value="InterPro"/>
</dbReference>
<dbReference type="InterPro" id="IPR001878">
    <property type="entry name" value="Znf_CCHC"/>
</dbReference>
<dbReference type="OrthoDB" id="1743776at2759"/>
<dbReference type="PROSITE" id="PS50158">
    <property type="entry name" value="ZF_CCHC"/>
    <property type="match status" value="1"/>
</dbReference>
<accession>A0A9Q0JGG4</accession>
<gene>
    <name evidence="4" type="ORF">Tsubulata_042050</name>
</gene>
<sequence>MAAVDGGEGPLVEDEDEVEANKIEAVDETRDTAEAEESLDGELEEDLDDNTSNPSRAKFARVVVCLDLTKPLKGEVYLDGEPLKVGYEGLPDICYICGKPGHNIVVCPEAAHSRNTSTDTFGATPMELEGTTAKIHNGRGA</sequence>
<comment type="caution">
    <text evidence="4">The sequence shown here is derived from an EMBL/GenBank/DDBJ whole genome shotgun (WGS) entry which is preliminary data.</text>
</comment>
<dbReference type="Gene3D" id="4.10.60.10">
    <property type="entry name" value="Zinc finger, CCHC-type"/>
    <property type="match status" value="1"/>
</dbReference>
<dbReference type="GO" id="GO:0008270">
    <property type="term" value="F:zinc ion binding"/>
    <property type="evidence" value="ECO:0007669"/>
    <property type="project" value="UniProtKB-KW"/>
</dbReference>
<dbReference type="PANTHER" id="PTHR31286">
    <property type="entry name" value="GLYCINE-RICH CELL WALL STRUCTURAL PROTEIN 1.8-LIKE"/>
    <property type="match status" value="1"/>
</dbReference>
<feature type="compositionally biased region" description="Basic and acidic residues" evidence="2">
    <location>
        <begin position="19"/>
        <end position="33"/>
    </location>
</feature>
<organism evidence="4 5">
    <name type="scientific">Turnera subulata</name>
    <dbReference type="NCBI Taxonomy" id="218843"/>
    <lineage>
        <taxon>Eukaryota</taxon>
        <taxon>Viridiplantae</taxon>
        <taxon>Streptophyta</taxon>
        <taxon>Embryophyta</taxon>
        <taxon>Tracheophyta</taxon>
        <taxon>Spermatophyta</taxon>
        <taxon>Magnoliopsida</taxon>
        <taxon>eudicotyledons</taxon>
        <taxon>Gunneridae</taxon>
        <taxon>Pentapetalae</taxon>
        <taxon>rosids</taxon>
        <taxon>fabids</taxon>
        <taxon>Malpighiales</taxon>
        <taxon>Passifloraceae</taxon>
        <taxon>Turnera</taxon>
    </lineage>
</organism>
<dbReference type="Proteomes" id="UP001141552">
    <property type="component" value="Unassembled WGS sequence"/>
</dbReference>
<feature type="domain" description="CCHC-type" evidence="3">
    <location>
        <begin position="94"/>
        <end position="109"/>
    </location>
</feature>
<feature type="region of interest" description="Disordered" evidence="2">
    <location>
        <begin position="1"/>
        <end position="53"/>
    </location>
</feature>
<evidence type="ECO:0000256" key="2">
    <source>
        <dbReference type="SAM" id="MobiDB-lite"/>
    </source>
</evidence>
<evidence type="ECO:0000256" key="1">
    <source>
        <dbReference type="PROSITE-ProRule" id="PRU00047"/>
    </source>
</evidence>
<reference evidence="4" key="2">
    <citation type="journal article" date="2023" name="Plants (Basel)">
        <title>Annotation of the Turnera subulata (Passifloraceae) Draft Genome Reveals the S-Locus Evolved after the Divergence of Turneroideae from Passifloroideae in a Stepwise Manner.</title>
        <authorList>
            <person name="Henning P.M."/>
            <person name="Roalson E.H."/>
            <person name="Mir W."/>
            <person name="McCubbin A.G."/>
            <person name="Shore J.S."/>
        </authorList>
    </citation>
    <scope>NUCLEOTIDE SEQUENCE</scope>
    <source>
        <strain evidence="4">F60SS</strain>
    </source>
</reference>
<evidence type="ECO:0000313" key="5">
    <source>
        <dbReference type="Proteomes" id="UP001141552"/>
    </source>
</evidence>
<evidence type="ECO:0000313" key="4">
    <source>
        <dbReference type="EMBL" id="KAJ4841711.1"/>
    </source>
</evidence>